<dbReference type="Proteomes" id="UP001460072">
    <property type="component" value="Unassembled WGS sequence"/>
</dbReference>
<dbReference type="Pfam" id="PF08818">
    <property type="entry name" value="DUF1801"/>
    <property type="match status" value="1"/>
</dbReference>
<dbReference type="EMBL" id="JBCGDO010000001">
    <property type="protein sequence ID" value="MEM0541043.1"/>
    <property type="molecule type" value="Genomic_DNA"/>
</dbReference>
<dbReference type="SUPFAM" id="SSF159888">
    <property type="entry name" value="YdhG-like"/>
    <property type="match status" value="1"/>
</dbReference>
<comment type="caution">
    <text evidence="2">The sequence shown here is derived from an EMBL/GenBank/DDBJ whole genome shotgun (WGS) entry which is preliminary data.</text>
</comment>
<keyword evidence="3" id="KW-1185">Reference proteome</keyword>
<organism evidence="2 3">
    <name type="scientific">Flavobacterium aureirubrum</name>
    <dbReference type="NCBI Taxonomy" id="3133147"/>
    <lineage>
        <taxon>Bacteria</taxon>
        <taxon>Pseudomonadati</taxon>
        <taxon>Bacteroidota</taxon>
        <taxon>Flavobacteriia</taxon>
        <taxon>Flavobacteriales</taxon>
        <taxon>Flavobacteriaceae</taxon>
        <taxon>Flavobacterium</taxon>
    </lineage>
</organism>
<evidence type="ECO:0000259" key="1">
    <source>
        <dbReference type="Pfam" id="PF08818"/>
    </source>
</evidence>
<gene>
    <name evidence="2" type="ORF">WFZ85_00290</name>
</gene>
<protein>
    <submittedName>
        <fullName evidence="2">DUF1801 domain-containing protein</fullName>
    </submittedName>
</protein>
<evidence type="ECO:0000313" key="3">
    <source>
        <dbReference type="Proteomes" id="UP001460072"/>
    </source>
</evidence>
<sequence>MKNKVNDNFFIDQLIFRLFLKKIIVKPQDLYILNQPEKYRDILLHVLAVVEQVVPEATLEYKWKIPFFYLDKKPFCYLNASHKKQFVDVAFMKGFELKENQQHLVADNGRSMVKSLRYSNLEEIDNEILISVLKEASKL</sequence>
<dbReference type="Gene3D" id="3.90.1150.200">
    <property type="match status" value="1"/>
</dbReference>
<accession>A0ABU9N3A3</accession>
<name>A0ABU9N3A3_9FLAO</name>
<reference evidence="2 3" key="1">
    <citation type="submission" date="2024-03" db="EMBL/GenBank/DDBJ databases">
        <title>Two novel species of the genus Flavobacterium exhibiting potentially degradation of complex polysaccharides.</title>
        <authorList>
            <person name="Lian X."/>
        </authorList>
    </citation>
    <scope>NUCLEOTIDE SEQUENCE [LARGE SCALE GENOMIC DNA]</scope>
    <source>
        <strain evidence="3">j3</strain>
    </source>
</reference>
<evidence type="ECO:0000313" key="2">
    <source>
        <dbReference type="EMBL" id="MEM0541043.1"/>
    </source>
</evidence>
<dbReference type="InterPro" id="IPR014922">
    <property type="entry name" value="YdhG-like"/>
</dbReference>
<proteinExistence type="predicted"/>
<feature type="domain" description="YdhG-like" evidence="1">
    <location>
        <begin position="40"/>
        <end position="136"/>
    </location>
</feature>